<evidence type="ECO:0000313" key="8">
    <source>
        <dbReference type="EMBL" id="ADK84667.1"/>
    </source>
</evidence>
<protein>
    <recommendedName>
        <fullName evidence="7">Lipopolysaccharide assembly protein A domain-containing protein</fullName>
    </recommendedName>
</protein>
<dbReference type="InterPro" id="IPR010445">
    <property type="entry name" value="LapA_dom"/>
</dbReference>
<keyword evidence="9" id="KW-1185">Reference proteome</keyword>
<keyword evidence="1" id="KW-1003">Cell membrane</keyword>
<sequence>MMNYVKVILVSAAVALAVIFMIQNIEPLSAPLSIRLNLFFFNFESTPYPTYLVIMLAFFIGLLGASLVGIVERMRLRREIKLKQKEIDRQSAEVNSLRNLPLTDEKLTQNGPEHGAPAPAEPQPPAEPEHKVE</sequence>
<feature type="transmembrane region" description="Helical" evidence="6">
    <location>
        <begin position="51"/>
        <end position="71"/>
    </location>
</feature>
<evidence type="ECO:0000256" key="3">
    <source>
        <dbReference type="ARBA" id="ARBA00022989"/>
    </source>
</evidence>
<proteinExistence type="predicted"/>
<dbReference type="EMBL" id="CP002085">
    <property type="protein sequence ID" value="ADK84667.1"/>
    <property type="molecule type" value="Genomic_DNA"/>
</dbReference>
<dbReference type="RefSeq" id="WP_013258120.1">
    <property type="nucleotide sequence ID" value="NC_014365.1"/>
</dbReference>
<dbReference type="STRING" id="644282.Deba_1299"/>
<dbReference type="OrthoDB" id="5523919at2"/>
<evidence type="ECO:0000313" key="9">
    <source>
        <dbReference type="Proteomes" id="UP000009047"/>
    </source>
</evidence>
<dbReference type="Proteomes" id="UP000009047">
    <property type="component" value="Chromosome"/>
</dbReference>
<dbReference type="eggNOG" id="COG5416">
    <property type="taxonomic scope" value="Bacteria"/>
</dbReference>
<evidence type="ECO:0000256" key="6">
    <source>
        <dbReference type="SAM" id="Phobius"/>
    </source>
</evidence>
<keyword evidence="2 6" id="KW-0812">Transmembrane</keyword>
<feature type="domain" description="Lipopolysaccharide assembly protein A" evidence="7">
    <location>
        <begin position="34"/>
        <end position="94"/>
    </location>
</feature>
<keyword evidence="4 6" id="KW-0472">Membrane</keyword>
<dbReference type="HOGENOM" id="CLU_149213_1_0_7"/>
<reference evidence="8 9" key="1">
    <citation type="journal article" date="2010" name="Stand. Genomic Sci.">
        <title>Complete genome sequence of Desulfarculus baarsii type strain (2st14).</title>
        <authorList>
            <person name="Sun H."/>
            <person name="Spring S."/>
            <person name="Lapidus A."/>
            <person name="Davenport K."/>
            <person name="Del Rio T.G."/>
            <person name="Tice H."/>
            <person name="Nolan M."/>
            <person name="Copeland A."/>
            <person name="Cheng J.F."/>
            <person name="Lucas S."/>
            <person name="Tapia R."/>
            <person name="Goodwin L."/>
            <person name="Pitluck S."/>
            <person name="Ivanova N."/>
            <person name="Pagani I."/>
            <person name="Mavromatis K."/>
            <person name="Ovchinnikova G."/>
            <person name="Pati A."/>
            <person name="Chen A."/>
            <person name="Palaniappan K."/>
            <person name="Hauser L."/>
            <person name="Chang Y.J."/>
            <person name="Jeffries C.D."/>
            <person name="Detter J.C."/>
            <person name="Han C."/>
            <person name="Rohde M."/>
            <person name="Brambilla E."/>
            <person name="Goker M."/>
            <person name="Woyke T."/>
            <person name="Bristow J."/>
            <person name="Eisen J.A."/>
            <person name="Markowitz V."/>
            <person name="Hugenholtz P."/>
            <person name="Kyrpides N.C."/>
            <person name="Klenk H.P."/>
            <person name="Land M."/>
        </authorList>
    </citation>
    <scope>NUCLEOTIDE SEQUENCE [LARGE SCALE GENOMIC DNA]</scope>
    <source>
        <strain evidence="9">ATCC 33931 / DSM 2075 / LMG 7858 / VKM B-1802 / 2st14</strain>
    </source>
</reference>
<gene>
    <name evidence="8" type="ordered locus">Deba_1299</name>
</gene>
<dbReference type="KEGG" id="dbr:Deba_1299"/>
<evidence type="ECO:0000256" key="4">
    <source>
        <dbReference type="ARBA" id="ARBA00023136"/>
    </source>
</evidence>
<dbReference type="Pfam" id="PF06305">
    <property type="entry name" value="LapA_dom"/>
    <property type="match status" value="1"/>
</dbReference>
<accession>E1QGH4</accession>
<name>E1QGH4_DESB2</name>
<dbReference type="GO" id="GO:0005886">
    <property type="term" value="C:plasma membrane"/>
    <property type="evidence" value="ECO:0007669"/>
    <property type="project" value="InterPro"/>
</dbReference>
<evidence type="ECO:0000259" key="7">
    <source>
        <dbReference type="Pfam" id="PF06305"/>
    </source>
</evidence>
<evidence type="ECO:0000256" key="2">
    <source>
        <dbReference type="ARBA" id="ARBA00022692"/>
    </source>
</evidence>
<evidence type="ECO:0000256" key="1">
    <source>
        <dbReference type="ARBA" id="ARBA00022475"/>
    </source>
</evidence>
<evidence type="ECO:0000256" key="5">
    <source>
        <dbReference type="SAM" id="MobiDB-lite"/>
    </source>
</evidence>
<keyword evidence="3 6" id="KW-1133">Transmembrane helix</keyword>
<feature type="region of interest" description="Disordered" evidence="5">
    <location>
        <begin position="93"/>
        <end position="133"/>
    </location>
</feature>
<organism evidence="8 9">
    <name type="scientific">Desulfarculus baarsii (strain ATCC 33931 / DSM 2075 / LMG 7858 / VKM B-1802 / 2st14)</name>
    <dbReference type="NCBI Taxonomy" id="644282"/>
    <lineage>
        <taxon>Bacteria</taxon>
        <taxon>Pseudomonadati</taxon>
        <taxon>Thermodesulfobacteriota</taxon>
        <taxon>Desulfarculia</taxon>
        <taxon>Desulfarculales</taxon>
        <taxon>Desulfarculaceae</taxon>
        <taxon>Desulfarculus</taxon>
    </lineage>
</organism>
<dbReference type="AlphaFoldDB" id="E1QGH4"/>